<comment type="caution">
    <text evidence="1">The sequence shown here is derived from an EMBL/GenBank/DDBJ whole genome shotgun (WGS) entry which is preliminary data.</text>
</comment>
<protein>
    <submittedName>
        <fullName evidence="1">Uncharacterized protein</fullName>
    </submittedName>
</protein>
<reference evidence="1" key="1">
    <citation type="submission" date="2019-11" db="EMBL/GenBank/DDBJ databases">
        <title>Bipolaris sorokiniana Genome sequencing.</title>
        <authorList>
            <person name="Wang H."/>
        </authorList>
    </citation>
    <scope>NUCLEOTIDE SEQUENCE</scope>
</reference>
<proteinExistence type="predicted"/>
<dbReference type="AlphaFoldDB" id="A0A8H5ZPS4"/>
<organism evidence="1 2">
    <name type="scientific">Cochliobolus sativus</name>
    <name type="common">Common root rot and spot blotch fungus</name>
    <name type="synonym">Bipolaris sorokiniana</name>
    <dbReference type="NCBI Taxonomy" id="45130"/>
    <lineage>
        <taxon>Eukaryota</taxon>
        <taxon>Fungi</taxon>
        <taxon>Dikarya</taxon>
        <taxon>Ascomycota</taxon>
        <taxon>Pezizomycotina</taxon>
        <taxon>Dothideomycetes</taxon>
        <taxon>Pleosporomycetidae</taxon>
        <taxon>Pleosporales</taxon>
        <taxon>Pleosporineae</taxon>
        <taxon>Pleosporaceae</taxon>
        <taxon>Bipolaris</taxon>
    </lineage>
</organism>
<sequence>MVLFYLGMRLCEAWRLTGNLDVLCNERPDEKHSTYAASLNLIGCQPGLLNDESGALYHDWMPSITRVLPSWDGMFLCGSASSDMKCARAAHLV</sequence>
<accession>A0A8H5ZPS4</accession>
<evidence type="ECO:0000313" key="1">
    <source>
        <dbReference type="EMBL" id="KAF5852079.1"/>
    </source>
</evidence>
<dbReference type="EMBL" id="WNKQ01000004">
    <property type="protein sequence ID" value="KAF5852079.1"/>
    <property type="molecule type" value="Genomic_DNA"/>
</dbReference>
<dbReference type="Proteomes" id="UP000624244">
    <property type="component" value="Unassembled WGS sequence"/>
</dbReference>
<gene>
    <name evidence="1" type="ORF">GGP41_000801</name>
</gene>
<name>A0A8H5ZPS4_COCSA</name>
<evidence type="ECO:0000313" key="2">
    <source>
        <dbReference type="Proteomes" id="UP000624244"/>
    </source>
</evidence>